<dbReference type="PIRSF" id="PIRSF002583">
    <property type="entry name" value="Hsp90"/>
    <property type="match status" value="1"/>
</dbReference>
<dbReference type="Gene3D" id="3.40.50.11260">
    <property type="match status" value="1"/>
</dbReference>
<dbReference type="SUPFAM" id="SSF55874">
    <property type="entry name" value="ATPase domain of HSP90 chaperone/DNA topoisomerase II/histidine kinase"/>
    <property type="match status" value="1"/>
</dbReference>
<reference evidence="9" key="1">
    <citation type="submission" date="2016-10" db="EMBL/GenBank/DDBJ databases">
        <authorList>
            <person name="de Groot N.N."/>
        </authorList>
    </citation>
    <scope>NUCLEOTIDE SEQUENCE</scope>
</reference>
<evidence type="ECO:0000259" key="8">
    <source>
        <dbReference type="SMART" id="SM00387"/>
    </source>
</evidence>
<sequence>MAKHQFQTEIGQLLKLMTHSLYSNKEIFIRELVSNSSDAIDKFNYLSLTNEKFKSEEWSGKIFIKLDKEDNSLTIGDNGIGMNEQDLMDHLGTIAKSGTKAFMENLTGDAKKDSNLIGQFGVGFYSVFMVAEKVDVISKKAGEEQAYMFSTDGTGEYEVKPVTKEEHGTVIYIKLKEDEKEFLDKWRVQEVVKKYSNHIAYPIMLNYSEEETEGEGDDAVTKTVNKSEQINAATALWTLSKSELKKEDYVEFYKSIGHDSDEPLTYLHNKVEGAQEFTTLFYIPKTAPMDMYRADYTPGVKLYVKRVFITDDDKELLPPYLRFVKGVIDSEDLPLNVSRELLQENKILANIKQNSTKKILQAIKKLKGEDADTFVAQYNRVMKEGIYTDHVNKELLLDIVKYKSSTQDGLVSFEEYISRGDSEKKEIYYITGEDEKVLRNSPLLEAYKKANIEVLIMDDKEVDTIVTPMIGTYKEWTLKDITTIDAPDSKTEEEKEEIAKEFKSLTEKIKEVLGEEVKEVKTTTRLTDSPSCVLKDPSDPMAGMAAMFAQMGQEIPETPLILEINPEHEMIKKLDSLEDKTLFNDLSWILLDSAKLSEGLEPKDKGAFASRVASLATKAL</sequence>
<dbReference type="EMBL" id="FPHI01000044">
    <property type="protein sequence ID" value="SFV69799.1"/>
    <property type="molecule type" value="Genomic_DNA"/>
</dbReference>
<comment type="similarity">
    <text evidence="2">Belongs to the heat shock protein 90 family.</text>
</comment>
<accession>A0A1W1CVK0</accession>
<dbReference type="InterPro" id="IPR003594">
    <property type="entry name" value="HATPase_dom"/>
</dbReference>
<evidence type="ECO:0000256" key="7">
    <source>
        <dbReference type="ARBA" id="ARBA00023186"/>
    </source>
</evidence>
<dbReference type="FunFam" id="3.30.565.10:FF:000009">
    <property type="entry name" value="Molecular chaperone HtpG"/>
    <property type="match status" value="1"/>
</dbReference>
<dbReference type="NCBIfam" id="NF003555">
    <property type="entry name" value="PRK05218.1"/>
    <property type="match status" value="1"/>
</dbReference>
<evidence type="ECO:0000256" key="3">
    <source>
        <dbReference type="ARBA" id="ARBA00022490"/>
    </source>
</evidence>
<dbReference type="SUPFAM" id="SSF110942">
    <property type="entry name" value="HSP90 C-terminal domain"/>
    <property type="match status" value="1"/>
</dbReference>
<dbReference type="InterPro" id="IPR001404">
    <property type="entry name" value="Hsp90_fam"/>
</dbReference>
<organism evidence="9">
    <name type="scientific">hydrothermal vent metagenome</name>
    <dbReference type="NCBI Taxonomy" id="652676"/>
    <lineage>
        <taxon>unclassified sequences</taxon>
        <taxon>metagenomes</taxon>
        <taxon>ecological metagenomes</taxon>
    </lineage>
</organism>
<keyword evidence="6" id="KW-0346">Stress response</keyword>
<dbReference type="SMART" id="SM00387">
    <property type="entry name" value="HATPase_c"/>
    <property type="match status" value="1"/>
</dbReference>
<dbReference type="InterPro" id="IPR036890">
    <property type="entry name" value="HATPase_C_sf"/>
</dbReference>
<protein>
    <submittedName>
        <fullName evidence="9">Chaperone protein HtpG</fullName>
    </submittedName>
</protein>
<evidence type="ECO:0000256" key="6">
    <source>
        <dbReference type="ARBA" id="ARBA00023016"/>
    </source>
</evidence>
<keyword evidence="4" id="KW-0547">Nucleotide-binding</keyword>
<evidence type="ECO:0000256" key="1">
    <source>
        <dbReference type="ARBA" id="ARBA00004496"/>
    </source>
</evidence>
<dbReference type="AlphaFoldDB" id="A0A1W1CVK0"/>
<dbReference type="CDD" id="cd16927">
    <property type="entry name" value="HATPase_Hsp90-like"/>
    <property type="match status" value="1"/>
</dbReference>
<dbReference type="Gene3D" id="3.30.230.80">
    <property type="match status" value="1"/>
</dbReference>
<dbReference type="Gene3D" id="1.20.120.790">
    <property type="entry name" value="Heat shock protein 90, C-terminal domain"/>
    <property type="match status" value="1"/>
</dbReference>
<evidence type="ECO:0000256" key="2">
    <source>
        <dbReference type="ARBA" id="ARBA00008239"/>
    </source>
</evidence>
<dbReference type="HAMAP" id="MF_00505">
    <property type="entry name" value="HSP90"/>
    <property type="match status" value="1"/>
</dbReference>
<dbReference type="InterPro" id="IPR037196">
    <property type="entry name" value="HSP90_C"/>
</dbReference>
<dbReference type="GO" id="GO:0051082">
    <property type="term" value="F:unfolded protein binding"/>
    <property type="evidence" value="ECO:0007669"/>
    <property type="project" value="InterPro"/>
</dbReference>
<gene>
    <name evidence="9" type="ORF">MNB_SV-3-595</name>
</gene>
<dbReference type="Gene3D" id="3.30.565.10">
    <property type="entry name" value="Histidine kinase-like ATPase, C-terminal domain"/>
    <property type="match status" value="1"/>
</dbReference>
<dbReference type="SUPFAM" id="SSF54211">
    <property type="entry name" value="Ribosomal protein S5 domain 2-like"/>
    <property type="match status" value="1"/>
</dbReference>
<dbReference type="InterPro" id="IPR020575">
    <property type="entry name" value="Hsp90_N"/>
</dbReference>
<comment type="subcellular location">
    <subcellularLocation>
        <location evidence="1">Cytoplasm</location>
    </subcellularLocation>
</comment>
<dbReference type="GO" id="GO:0016887">
    <property type="term" value="F:ATP hydrolysis activity"/>
    <property type="evidence" value="ECO:0007669"/>
    <property type="project" value="InterPro"/>
</dbReference>
<keyword evidence="7" id="KW-0143">Chaperone</keyword>
<name>A0A1W1CVK0_9ZZZZ</name>
<dbReference type="PANTHER" id="PTHR11528">
    <property type="entry name" value="HEAT SHOCK PROTEIN 90 FAMILY MEMBER"/>
    <property type="match status" value="1"/>
</dbReference>
<dbReference type="GO" id="GO:0005737">
    <property type="term" value="C:cytoplasm"/>
    <property type="evidence" value="ECO:0007669"/>
    <property type="project" value="UniProtKB-SubCell"/>
</dbReference>
<proteinExistence type="inferred from homology"/>
<evidence type="ECO:0000256" key="5">
    <source>
        <dbReference type="ARBA" id="ARBA00022840"/>
    </source>
</evidence>
<dbReference type="InterPro" id="IPR020568">
    <property type="entry name" value="Ribosomal_Su5_D2-typ_SF"/>
</dbReference>
<keyword evidence="3" id="KW-0963">Cytoplasm</keyword>
<dbReference type="GO" id="GO:0005524">
    <property type="term" value="F:ATP binding"/>
    <property type="evidence" value="ECO:0007669"/>
    <property type="project" value="UniProtKB-KW"/>
</dbReference>
<dbReference type="GO" id="GO:0140662">
    <property type="term" value="F:ATP-dependent protein folding chaperone"/>
    <property type="evidence" value="ECO:0007669"/>
    <property type="project" value="InterPro"/>
</dbReference>
<keyword evidence="5" id="KW-0067">ATP-binding</keyword>
<dbReference type="Pfam" id="PF13589">
    <property type="entry name" value="HATPase_c_3"/>
    <property type="match status" value="1"/>
</dbReference>
<feature type="domain" description="Histidine kinase/HSP90-like ATPase" evidence="8">
    <location>
        <begin position="24"/>
        <end position="179"/>
    </location>
</feature>
<dbReference type="Pfam" id="PF00183">
    <property type="entry name" value="HSP90"/>
    <property type="match status" value="1"/>
</dbReference>
<dbReference type="PRINTS" id="PR00775">
    <property type="entry name" value="HEATSHOCK90"/>
</dbReference>
<evidence type="ECO:0000256" key="4">
    <source>
        <dbReference type="ARBA" id="ARBA00022741"/>
    </source>
</evidence>
<evidence type="ECO:0000313" key="9">
    <source>
        <dbReference type="EMBL" id="SFV69799.1"/>
    </source>
</evidence>